<evidence type="ECO:0000313" key="1">
    <source>
        <dbReference type="EMBL" id="NHO32955.1"/>
    </source>
</evidence>
<name>A0ABX0KEW9_9PROT</name>
<evidence type="ECO:0000313" key="2">
    <source>
        <dbReference type="Proteomes" id="UP000615326"/>
    </source>
</evidence>
<dbReference type="RefSeq" id="WP_173577482.1">
    <property type="nucleotide sequence ID" value="NZ_WOSW01000018.1"/>
</dbReference>
<keyword evidence="2" id="KW-1185">Reference proteome</keyword>
<reference evidence="1 2" key="1">
    <citation type="journal article" date="2020" name="Int. J. Syst. Evol. Microbiol.">
        <title>Novel acetic acid bacteria from cider fermentations: Acetobacter conturbans sp. nov. and Acetobacter fallax sp. nov.</title>
        <authorList>
            <person name="Sombolestani A.S."/>
            <person name="Cleenwerck I."/>
            <person name="Cnockaert M."/>
            <person name="Borremans W."/>
            <person name="Wieme A.D."/>
            <person name="De Vuyst L."/>
            <person name="Vandamme P."/>
        </authorList>
    </citation>
    <scope>NUCLEOTIDE SEQUENCE [LARGE SCALE GENOMIC DNA]</scope>
    <source>
        <strain evidence="1 2">LMG 1637</strain>
    </source>
</reference>
<organism evidence="1 2">
    <name type="scientific">Acetobacter fallax</name>
    <dbReference type="NCBI Taxonomy" id="1737473"/>
    <lineage>
        <taxon>Bacteria</taxon>
        <taxon>Pseudomonadati</taxon>
        <taxon>Pseudomonadota</taxon>
        <taxon>Alphaproteobacteria</taxon>
        <taxon>Acetobacterales</taxon>
        <taxon>Acetobacteraceae</taxon>
        <taxon>Acetobacter</taxon>
    </lineage>
</organism>
<accession>A0ABX0KEW9</accession>
<comment type="caution">
    <text evidence="1">The sequence shown here is derived from an EMBL/GenBank/DDBJ whole genome shotgun (WGS) entry which is preliminary data.</text>
</comment>
<dbReference type="EMBL" id="WOSW01000018">
    <property type="protein sequence ID" value="NHO32955.1"/>
    <property type="molecule type" value="Genomic_DNA"/>
</dbReference>
<gene>
    <name evidence="1" type="ORF">GOB84_10385</name>
</gene>
<sequence length="75" mass="8133">MSTISPNEIARLQVCLRRLLGSQGLTVNPPPRAGLSVELAVNGEVIGTLHRDEEEGEVSYNLNIVLLEEDLPPKA</sequence>
<dbReference type="InterPro" id="IPR021473">
    <property type="entry name" value="DUF3126"/>
</dbReference>
<proteinExistence type="predicted"/>
<dbReference type="Proteomes" id="UP000615326">
    <property type="component" value="Unassembled WGS sequence"/>
</dbReference>
<dbReference type="Pfam" id="PF11324">
    <property type="entry name" value="DUF3126"/>
    <property type="match status" value="1"/>
</dbReference>
<protein>
    <submittedName>
        <fullName evidence="1">DUF3126 family protein</fullName>
    </submittedName>
</protein>